<protein>
    <submittedName>
        <fullName evidence="2">GIY-YIG nuclease family protein</fullName>
    </submittedName>
</protein>
<dbReference type="Gene3D" id="3.40.1440.10">
    <property type="entry name" value="GIY-YIG endonuclease"/>
    <property type="match status" value="1"/>
</dbReference>
<dbReference type="PROSITE" id="PS50164">
    <property type="entry name" value="GIY_YIG"/>
    <property type="match status" value="1"/>
</dbReference>
<sequence length="372" mass="42669">MPFIFNALDYPEAPGCYMMYNEAGDLLYVGKSIQLRNRLRSYFQQTHTRKRTRNLVREIARIEVVIVNNETESLLLENNLIKLHKPPYNRALKKEKSGYAYLQLTKERVPRLEVHYRSQRHNHEAEASAADTHAASQRLGPFRSKYFLEALLEFITDHYGLRSCETMPKQVCLLYHIHKCSGVCAGMVSEEVYADKAQQAAAMLANEGQALIEAMTARMEVYAARLEFEKAQNMLQHIRNLEQVPDKQIVDREDGNNQDVLYFGEHGVMVARVKEGMLRDFRFVELASGTEGFASDRFLLSFYALEQRPEEIILNKIGDLARVRSALRRGGAGAPKITLPRRGIKFELLQLCKNNYEYRTRWVSAGANANGE</sequence>
<comment type="caution">
    <text evidence="2">The sequence shown here is derived from an EMBL/GenBank/DDBJ whole genome shotgun (WGS) entry which is preliminary data.</text>
</comment>
<dbReference type="SUPFAM" id="SSF82771">
    <property type="entry name" value="GIY-YIG endonuclease"/>
    <property type="match status" value="1"/>
</dbReference>
<dbReference type="InterPro" id="IPR000305">
    <property type="entry name" value="GIY-YIG_endonuc"/>
</dbReference>
<dbReference type="InterPro" id="IPR036876">
    <property type="entry name" value="UVR_dom_sf"/>
</dbReference>
<organism evidence="2 3">
    <name type="scientific">Paenibacillus aestuarii</name>
    <dbReference type="NCBI Taxonomy" id="516965"/>
    <lineage>
        <taxon>Bacteria</taxon>
        <taxon>Bacillati</taxon>
        <taxon>Bacillota</taxon>
        <taxon>Bacilli</taxon>
        <taxon>Bacillales</taxon>
        <taxon>Paenibacillaceae</taxon>
        <taxon>Paenibacillus</taxon>
    </lineage>
</organism>
<dbReference type="InterPro" id="IPR050066">
    <property type="entry name" value="UvrABC_protein_C"/>
</dbReference>
<gene>
    <name evidence="2" type="ORF">ACFPOG_21555</name>
</gene>
<dbReference type="SMART" id="SM00465">
    <property type="entry name" value="GIYc"/>
    <property type="match status" value="1"/>
</dbReference>
<dbReference type="PANTHER" id="PTHR30562">
    <property type="entry name" value="UVRC/OXIDOREDUCTASE"/>
    <property type="match status" value="1"/>
</dbReference>
<dbReference type="RefSeq" id="WP_270878877.1">
    <property type="nucleotide sequence ID" value="NZ_JAQFVF010000022.1"/>
</dbReference>
<evidence type="ECO:0000313" key="2">
    <source>
        <dbReference type="EMBL" id="MFC5450845.1"/>
    </source>
</evidence>
<reference evidence="3" key="1">
    <citation type="journal article" date="2019" name="Int. J. Syst. Evol. Microbiol.">
        <title>The Global Catalogue of Microorganisms (GCM) 10K type strain sequencing project: providing services to taxonomists for standard genome sequencing and annotation.</title>
        <authorList>
            <consortium name="The Broad Institute Genomics Platform"/>
            <consortium name="The Broad Institute Genome Sequencing Center for Infectious Disease"/>
            <person name="Wu L."/>
            <person name="Ma J."/>
        </authorList>
    </citation>
    <scope>NUCLEOTIDE SEQUENCE [LARGE SCALE GENOMIC DNA]</scope>
    <source>
        <strain evidence="3">KACC 11904</strain>
    </source>
</reference>
<dbReference type="CDD" id="cd10434">
    <property type="entry name" value="GIY-YIG_UvrC_Cho"/>
    <property type="match status" value="1"/>
</dbReference>
<evidence type="ECO:0000259" key="1">
    <source>
        <dbReference type="PROSITE" id="PS50164"/>
    </source>
</evidence>
<dbReference type="Proteomes" id="UP001596044">
    <property type="component" value="Unassembled WGS sequence"/>
</dbReference>
<dbReference type="SUPFAM" id="SSF46600">
    <property type="entry name" value="C-terminal UvrC-binding domain of UvrB"/>
    <property type="match status" value="1"/>
</dbReference>
<accession>A0ABW0KC29</accession>
<feature type="domain" description="GIY-YIG" evidence="1">
    <location>
        <begin position="12"/>
        <end position="90"/>
    </location>
</feature>
<dbReference type="InterPro" id="IPR035901">
    <property type="entry name" value="GIY-YIG_endonuc_sf"/>
</dbReference>
<dbReference type="Pfam" id="PF01541">
    <property type="entry name" value="GIY-YIG"/>
    <property type="match status" value="1"/>
</dbReference>
<dbReference type="EMBL" id="JBHSMJ010000029">
    <property type="protein sequence ID" value="MFC5450845.1"/>
    <property type="molecule type" value="Genomic_DNA"/>
</dbReference>
<keyword evidence="3" id="KW-1185">Reference proteome</keyword>
<name>A0ABW0KC29_9BACL</name>
<dbReference type="InterPro" id="IPR047296">
    <property type="entry name" value="GIY-YIG_UvrC_Cho"/>
</dbReference>
<dbReference type="PANTHER" id="PTHR30562:SF1">
    <property type="entry name" value="UVRABC SYSTEM PROTEIN C"/>
    <property type="match status" value="1"/>
</dbReference>
<evidence type="ECO:0000313" key="3">
    <source>
        <dbReference type="Proteomes" id="UP001596044"/>
    </source>
</evidence>
<proteinExistence type="predicted"/>